<sequence>MLADCDKVSFFKIGKNSSANDNVPLARFTQMQTAGRSMQQLGSDVLFEHAKCSTYCCRRSLQLASRSSEAAFVYGCDEDLHRVDTIHLSLRVL</sequence>
<name>A0ABQ0ZDQ7_9HYPH</name>
<gene>
    <name evidence="1" type="ORF">RsS93_62080</name>
</gene>
<protein>
    <submittedName>
        <fullName evidence="1">Uncharacterized protein</fullName>
    </submittedName>
</protein>
<keyword evidence="2" id="KW-1185">Reference proteome</keyword>
<evidence type="ECO:0000313" key="1">
    <source>
        <dbReference type="EMBL" id="GES53594.1"/>
    </source>
</evidence>
<accession>A0ABQ0ZDQ7</accession>
<dbReference type="EMBL" id="BLAJ01000021">
    <property type="protein sequence ID" value="GES53594.1"/>
    <property type="molecule type" value="Genomic_DNA"/>
</dbReference>
<proteinExistence type="predicted"/>
<dbReference type="Proteomes" id="UP000390335">
    <property type="component" value="Unassembled WGS sequence"/>
</dbReference>
<evidence type="ECO:0000313" key="2">
    <source>
        <dbReference type="Proteomes" id="UP000390335"/>
    </source>
</evidence>
<reference evidence="1 2" key="1">
    <citation type="journal article" date="2020" name="Genome Biol. Evol.">
        <title>Rhizobium dioscoreae sp. nov., a plant growth-promoting bacterium isolated from yam (Dioscorea species).</title>
        <authorList>
            <person name="Ouyabe M."/>
            <person name="Tanaka N."/>
            <person name="Shiwa Y."/>
            <person name="Fujita N."/>
            <person name="Kikuno H."/>
            <person name="Babil P."/>
            <person name="Shiwachi H."/>
        </authorList>
    </citation>
    <scope>NUCLEOTIDE SEQUENCE [LARGE SCALE GENOMIC DNA]</scope>
    <source>
        <strain evidence="1 2">S-93</strain>
    </source>
</reference>
<comment type="caution">
    <text evidence="1">The sequence shown here is derived from an EMBL/GenBank/DDBJ whole genome shotgun (WGS) entry which is preliminary data.</text>
</comment>
<organism evidence="1 2">
    <name type="scientific">Rhizobium dioscoreae</name>
    <dbReference type="NCBI Taxonomy" id="2653122"/>
    <lineage>
        <taxon>Bacteria</taxon>
        <taxon>Pseudomonadati</taxon>
        <taxon>Pseudomonadota</taxon>
        <taxon>Alphaproteobacteria</taxon>
        <taxon>Hyphomicrobiales</taxon>
        <taxon>Rhizobiaceae</taxon>
        <taxon>Rhizobium/Agrobacterium group</taxon>
        <taxon>Rhizobium</taxon>
    </lineage>
</organism>